<protein>
    <recommendedName>
        <fullName evidence="5">6-phosphogluconolactonase</fullName>
    </recommendedName>
</protein>
<comment type="caution">
    <text evidence="3">The sequence shown here is derived from an EMBL/GenBank/DDBJ whole genome shotgun (WGS) entry which is preliminary data.</text>
</comment>
<dbReference type="InterPro" id="IPR015943">
    <property type="entry name" value="WD40/YVTN_repeat-like_dom_sf"/>
</dbReference>
<dbReference type="SUPFAM" id="SSF51004">
    <property type="entry name" value="C-terminal (heme d1) domain of cytochrome cd1-nitrite reductase"/>
    <property type="match status" value="1"/>
</dbReference>
<keyword evidence="2" id="KW-0732">Signal</keyword>
<organism evidence="3 4">
    <name type="scientific">Elasticomyces elasticus</name>
    <dbReference type="NCBI Taxonomy" id="574655"/>
    <lineage>
        <taxon>Eukaryota</taxon>
        <taxon>Fungi</taxon>
        <taxon>Dikarya</taxon>
        <taxon>Ascomycota</taxon>
        <taxon>Pezizomycotina</taxon>
        <taxon>Dothideomycetes</taxon>
        <taxon>Dothideomycetidae</taxon>
        <taxon>Mycosphaerellales</taxon>
        <taxon>Teratosphaeriaceae</taxon>
        <taxon>Elasticomyces</taxon>
    </lineage>
</organism>
<reference evidence="3" key="1">
    <citation type="submission" date="2023-08" db="EMBL/GenBank/DDBJ databases">
        <title>Black Yeasts Isolated from many extreme environments.</title>
        <authorList>
            <person name="Coleine C."/>
            <person name="Stajich J.E."/>
            <person name="Selbmann L."/>
        </authorList>
    </citation>
    <scope>NUCLEOTIDE SEQUENCE</scope>
    <source>
        <strain evidence="3">CCFEE 5810</strain>
    </source>
</reference>
<name>A0AAN8A2V8_9PEZI</name>
<dbReference type="InterPro" id="IPR011048">
    <property type="entry name" value="Haem_d1_sf"/>
</dbReference>
<dbReference type="GO" id="GO:0017057">
    <property type="term" value="F:6-phosphogluconolactonase activity"/>
    <property type="evidence" value="ECO:0007669"/>
    <property type="project" value="TreeGrafter"/>
</dbReference>
<sequence>MLSYSLLAAISLVGFSSAETLFASHYSGQIYTLDLTKSGSAYSLSVASKITGCGALPAWLTYDAAGSMLYCSDETFSGGASISSFKADSKGALSNVIKASTPQTSKVTTFKLPLTASSKPQQEFTFTMSGPGPNAGRQDAPHPHEVVLGPNGDFLFAPDLGADLIRVWQVIKSTGNLTACPAIKVPAGNGPRHAAFKKMSNGRMVVYVANELANNIAVFRVTYPNGGCPAFQLLEDITPFANNATAPYGTKVAEVHVLGDHLYSTVRNDKSFSGNDTVAAFSIDGVTGEVDFVEAQSSWGTYPRTFAINAAGTLLAVGDQTTANVAILSIDSDGALSEEPVANIRLGSAGHAESEDGLSSVVWAE</sequence>
<evidence type="ECO:0000256" key="1">
    <source>
        <dbReference type="ARBA" id="ARBA00005564"/>
    </source>
</evidence>
<dbReference type="Proteomes" id="UP001310594">
    <property type="component" value="Unassembled WGS sequence"/>
</dbReference>
<dbReference type="PANTHER" id="PTHR30344">
    <property type="entry name" value="6-PHOSPHOGLUCONOLACTONASE-RELATED"/>
    <property type="match status" value="1"/>
</dbReference>
<feature type="chain" id="PRO_5043029543" description="6-phosphogluconolactonase" evidence="2">
    <location>
        <begin position="19"/>
        <end position="365"/>
    </location>
</feature>
<dbReference type="Pfam" id="PF10282">
    <property type="entry name" value="Lactonase"/>
    <property type="match status" value="2"/>
</dbReference>
<dbReference type="InterPro" id="IPR050282">
    <property type="entry name" value="Cycloisomerase_2"/>
</dbReference>
<dbReference type="Gene3D" id="2.130.10.10">
    <property type="entry name" value="YVTN repeat-like/Quinoprotein amine dehydrogenase"/>
    <property type="match status" value="1"/>
</dbReference>
<dbReference type="AlphaFoldDB" id="A0AAN8A2V8"/>
<dbReference type="InterPro" id="IPR019405">
    <property type="entry name" value="Lactonase_7-beta_prop"/>
</dbReference>
<dbReference type="EMBL" id="JAVRQU010000007">
    <property type="protein sequence ID" value="KAK5700875.1"/>
    <property type="molecule type" value="Genomic_DNA"/>
</dbReference>
<feature type="signal peptide" evidence="2">
    <location>
        <begin position="1"/>
        <end position="18"/>
    </location>
</feature>
<evidence type="ECO:0000256" key="2">
    <source>
        <dbReference type="SAM" id="SignalP"/>
    </source>
</evidence>
<proteinExistence type="inferred from homology"/>
<evidence type="ECO:0000313" key="4">
    <source>
        <dbReference type="Proteomes" id="UP001310594"/>
    </source>
</evidence>
<comment type="similarity">
    <text evidence="1">Belongs to the cycloisomerase 2 family.</text>
</comment>
<dbReference type="PANTHER" id="PTHR30344:SF1">
    <property type="entry name" value="6-PHOSPHOGLUCONOLACTONASE"/>
    <property type="match status" value="1"/>
</dbReference>
<accession>A0AAN8A2V8</accession>
<gene>
    <name evidence="3" type="ORF">LTR97_005392</name>
</gene>
<evidence type="ECO:0008006" key="5">
    <source>
        <dbReference type="Google" id="ProtNLM"/>
    </source>
</evidence>
<evidence type="ECO:0000313" key="3">
    <source>
        <dbReference type="EMBL" id="KAK5700875.1"/>
    </source>
</evidence>